<dbReference type="Proteomes" id="UP000693946">
    <property type="component" value="Linkage Group LG10"/>
</dbReference>
<name>A0AAV6SXX4_SOLSE</name>
<feature type="short sequence motif" description="GXSXG" evidence="4">
    <location>
        <begin position="51"/>
        <end position="55"/>
    </location>
</feature>
<keyword evidence="3 4" id="KW-0443">Lipid metabolism</keyword>
<evidence type="ECO:0000256" key="5">
    <source>
        <dbReference type="SAM" id="MobiDB-lite"/>
    </source>
</evidence>
<dbReference type="PANTHER" id="PTHR12406">
    <property type="entry name" value="CALCIUM-INDEPENDENT PHOSPHOLIPASE A2 IPLA2 -RELATED"/>
    <property type="match status" value="1"/>
</dbReference>
<reference evidence="7 8" key="1">
    <citation type="journal article" date="2021" name="Sci. Rep.">
        <title>Chromosome anchoring in Senegalese sole (Solea senegalensis) reveals sex-associated markers and genome rearrangements in flatfish.</title>
        <authorList>
            <person name="Guerrero-Cozar I."/>
            <person name="Gomez-Garrido J."/>
            <person name="Berbel C."/>
            <person name="Martinez-Blanch J.F."/>
            <person name="Alioto T."/>
            <person name="Claros M.G."/>
            <person name="Gagnaire P.A."/>
            <person name="Manchado M."/>
        </authorList>
    </citation>
    <scope>NUCLEOTIDE SEQUENCE [LARGE SCALE GENOMIC DNA]</scope>
    <source>
        <strain evidence="7">Sse05_10M</strain>
    </source>
</reference>
<keyword evidence="8" id="KW-1185">Reference proteome</keyword>
<dbReference type="GO" id="GO:0019433">
    <property type="term" value="P:triglyceride catabolic process"/>
    <property type="evidence" value="ECO:0007669"/>
    <property type="project" value="TreeGrafter"/>
</dbReference>
<proteinExistence type="predicted"/>
<comment type="caution">
    <text evidence="7">The sequence shown here is derived from an EMBL/GenBank/DDBJ whole genome shotgun (WGS) entry which is preliminary data.</text>
</comment>
<evidence type="ECO:0000313" key="7">
    <source>
        <dbReference type="EMBL" id="KAG7522074.1"/>
    </source>
</evidence>
<feature type="short sequence motif" description="DGA/G" evidence="4">
    <location>
        <begin position="172"/>
        <end position="174"/>
    </location>
</feature>
<feature type="compositionally biased region" description="Polar residues" evidence="5">
    <location>
        <begin position="418"/>
        <end position="450"/>
    </location>
</feature>
<organism evidence="7 8">
    <name type="scientific">Solea senegalensis</name>
    <name type="common">Senegalese sole</name>
    <dbReference type="NCBI Taxonomy" id="28829"/>
    <lineage>
        <taxon>Eukaryota</taxon>
        <taxon>Metazoa</taxon>
        <taxon>Chordata</taxon>
        <taxon>Craniata</taxon>
        <taxon>Vertebrata</taxon>
        <taxon>Euteleostomi</taxon>
        <taxon>Actinopterygii</taxon>
        <taxon>Neopterygii</taxon>
        <taxon>Teleostei</taxon>
        <taxon>Neoteleostei</taxon>
        <taxon>Acanthomorphata</taxon>
        <taxon>Carangaria</taxon>
        <taxon>Pleuronectiformes</taxon>
        <taxon>Pleuronectoidei</taxon>
        <taxon>Soleidae</taxon>
        <taxon>Solea</taxon>
    </lineage>
</organism>
<evidence type="ECO:0000256" key="2">
    <source>
        <dbReference type="ARBA" id="ARBA00022801"/>
    </source>
</evidence>
<dbReference type="GO" id="GO:0005737">
    <property type="term" value="C:cytoplasm"/>
    <property type="evidence" value="ECO:0007669"/>
    <property type="project" value="TreeGrafter"/>
</dbReference>
<evidence type="ECO:0000256" key="1">
    <source>
        <dbReference type="ARBA" id="ARBA00013279"/>
    </source>
</evidence>
<evidence type="ECO:0000256" key="3">
    <source>
        <dbReference type="ARBA" id="ARBA00023098"/>
    </source>
</evidence>
<comment type="caution">
    <text evidence="4">Lacks conserved residue(s) required for the propagation of feature annotation.</text>
</comment>
<dbReference type="InterPro" id="IPR002641">
    <property type="entry name" value="PNPLA_dom"/>
</dbReference>
<feature type="active site" description="Nucleophile" evidence="4">
    <location>
        <position position="53"/>
    </location>
</feature>
<dbReference type="FunFam" id="3.40.1090.10:FF:000003">
    <property type="entry name" value="Patatin-like phospholipase domain-containing protein 2"/>
    <property type="match status" value="1"/>
</dbReference>
<dbReference type="GO" id="GO:0016020">
    <property type="term" value="C:membrane"/>
    <property type="evidence" value="ECO:0007669"/>
    <property type="project" value="TreeGrafter"/>
</dbReference>
<evidence type="ECO:0000259" key="6">
    <source>
        <dbReference type="PROSITE" id="PS51635"/>
    </source>
</evidence>
<dbReference type="GO" id="GO:0005811">
    <property type="term" value="C:lipid droplet"/>
    <property type="evidence" value="ECO:0007669"/>
    <property type="project" value="TreeGrafter"/>
</dbReference>
<dbReference type="Pfam" id="PF01734">
    <property type="entry name" value="Patatin"/>
    <property type="match status" value="1"/>
</dbReference>
<accession>A0AAV6SXX4</accession>
<evidence type="ECO:0000313" key="8">
    <source>
        <dbReference type="Proteomes" id="UP000693946"/>
    </source>
</evidence>
<feature type="region of interest" description="Disordered" evidence="5">
    <location>
        <begin position="401"/>
        <end position="450"/>
    </location>
</feature>
<keyword evidence="4" id="KW-0442">Lipid degradation</keyword>
<gene>
    <name evidence="7" type="ORF">JOB18_012955</name>
</gene>
<dbReference type="AlphaFoldDB" id="A0AAV6SXX4"/>
<evidence type="ECO:0000256" key="4">
    <source>
        <dbReference type="PROSITE-ProRule" id="PRU01161"/>
    </source>
</evidence>
<protein>
    <recommendedName>
        <fullName evidence="1">triacylglycerol lipase</fullName>
        <ecNumber evidence="1">3.1.1.3</ecNumber>
    </recommendedName>
</protein>
<feature type="domain" description="PNPLA" evidence="6">
    <location>
        <begin position="16"/>
        <end position="185"/>
    </location>
</feature>
<feature type="active site" description="Proton acceptor" evidence="4">
    <location>
        <position position="172"/>
    </location>
</feature>
<dbReference type="PROSITE" id="PS51635">
    <property type="entry name" value="PNPLA"/>
    <property type="match status" value="1"/>
</dbReference>
<dbReference type="PANTHER" id="PTHR12406:SF22">
    <property type="entry name" value="1-ACYLGLYCEROL-3-PHOSPHATE O-ACYLTRANSFERASE PNPLA3"/>
    <property type="match status" value="1"/>
</dbReference>
<sequence length="450" mass="50660">MEPSERTFCWDEEWNISFAGCGFRSMYHMGAMCCVLERIPQLVHGASKICGASSGCLVAAALTVGIPIEQFCMDVMTMAKEARRHTLGVFHPTFSLLRRVRVFLLEKLPADAHLRASGKLCVSLTRMSDGKNVLVSEFDSREELIQVLMCSCFFPLYCGFIPPSYRGVHYMDGALSNNMPLCENRNTITVAPFSGESDICPREGTLNFCEVHYGNVSIQVNTGNVHRICTSFLPPRPEKLAEICHNGYKDALRFLREKDLLGTQCRPPSLVAQMDTLTCCELMRKVARADVPKKILLDRLKPTRETDHWPDQDVIANLPAEIDRILCEACRESGDGVSWSWLTDFLPVKVVLYLLTILMLPVELILFLTKSIIEVGYAVICSLFMPLPHFCSRRKDTNSATPLQQCSKRSMETRQETGDINNSKPLTSVINRGSNNNLHWDDNSNLNHKQ</sequence>
<keyword evidence="2 4" id="KW-0378">Hydrolase</keyword>
<dbReference type="InterPro" id="IPR033562">
    <property type="entry name" value="PLPL"/>
</dbReference>
<dbReference type="GO" id="GO:0055088">
    <property type="term" value="P:lipid homeostasis"/>
    <property type="evidence" value="ECO:0007669"/>
    <property type="project" value="TreeGrafter"/>
</dbReference>
<dbReference type="EMBL" id="JAGKHQ010000002">
    <property type="protein sequence ID" value="KAG7522074.1"/>
    <property type="molecule type" value="Genomic_DNA"/>
</dbReference>
<dbReference type="GO" id="GO:0004806">
    <property type="term" value="F:triacylglycerol lipase activity"/>
    <property type="evidence" value="ECO:0007669"/>
    <property type="project" value="UniProtKB-EC"/>
</dbReference>
<dbReference type="EC" id="3.1.1.3" evidence="1"/>